<dbReference type="CDD" id="cd07987">
    <property type="entry name" value="LPLAT_MGAT-like"/>
    <property type="match status" value="1"/>
</dbReference>
<feature type="domain" description="AB hydrolase-1" evidence="4">
    <location>
        <begin position="159"/>
        <end position="365"/>
    </location>
</feature>
<name>A0ABD3U4W8_9LAMI</name>
<keyword evidence="6" id="KW-1185">Reference proteome</keyword>
<dbReference type="Gene3D" id="3.40.50.1820">
    <property type="entry name" value="alpha/beta hydrolase"/>
    <property type="match status" value="1"/>
</dbReference>
<dbReference type="EMBL" id="JBJXBP010000002">
    <property type="protein sequence ID" value="KAL3844494.1"/>
    <property type="molecule type" value="Genomic_DNA"/>
</dbReference>
<keyword evidence="3" id="KW-0012">Acyltransferase</keyword>
<dbReference type="Pfam" id="PF00561">
    <property type="entry name" value="Abhydrolase_1"/>
    <property type="match status" value="1"/>
</dbReference>
<protein>
    <recommendedName>
        <fullName evidence="4">AB hydrolase-1 domain-containing protein</fullName>
    </recommendedName>
</protein>
<dbReference type="SUPFAM" id="SSF53474">
    <property type="entry name" value="alpha/beta-Hydrolases"/>
    <property type="match status" value="1"/>
</dbReference>
<proteinExistence type="inferred from homology"/>
<dbReference type="AlphaFoldDB" id="A0ABD3U4W8"/>
<dbReference type="InterPro" id="IPR029058">
    <property type="entry name" value="AB_hydrolase_fold"/>
</dbReference>
<gene>
    <name evidence="5" type="ORF">ACJIZ3_001897</name>
</gene>
<dbReference type="GO" id="GO:0004144">
    <property type="term" value="F:diacylglycerol O-acyltransferase activity"/>
    <property type="evidence" value="ECO:0007669"/>
    <property type="project" value="UniProtKB-ARBA"/>
</dbReference>
<accession>A0ABD3U4W8</accession>
<comment type="similarity">
    <text evidence="1">Belongs to the diacylglycerol acyltransferase family.</text>
</comment>
<dbReference type="InterPro" id="IPR007130">
    <property type="entry name" value="DAGAT"/>
</dbReference>
<reference evidence="5 6" key="1">
    <citation type="submission" date="2024-12" db="EMBL/GenBank/DDBJ databases">
        <title>The unique morphological basis and parallel evolutionary history of personate flowers in Penstemon.</title>
        <authorList>
            <person name="Depatie T.H."/>
            <person name="Wessinger C.A."/>
        </authorList>
    </citation>
    <scope>NUCLEOTIDE SEQUENCE [LARGE SCALE GENOMIC DNA]</scope>
    <source>
        <strain evidence="5">WTNN_2</strain>
        <tissue evidence="5">Leaf</tissue>
    </source>
</reference>
<evidence type="ECO:0000256" key="1">
    <source>
        <dbReference type="ARBA" id="ARBA00005420"/>
    </source>
</evidence>
<sequence length="698" mass="78309">MTPKVTSIGLSPLVLLNLQYKPCYPVSFGHPEVSRKLRPNSRVAPISIYGCKQKTISGIKANAKAEKKLKPMWDDGYGTQTVKDYFEAAKNMIQSDGGPPRWFCPIESGPPLANSPLLLFLPGMDGLGMGLILHHRALGKVFEVRCMHIPVHDRTTYEELVKFVENTVKAEHASFPNKPIYLVGDSFGGCLALSVAASNPSIDLVLILVNPATSFSRSMVLQALVPLLEAFPEQFQTVVPYLFGIALGDPIKMANVKNYTENLLSSPLKQLEKLSLELSALLTGVPTLSDILPNKTLIWKLKLLKSAAALSNSHLHAVKSEVLLLASGKDSIFPSENEARRLSNLLKNCKARLFKNNGHTLLMEDGINLLSIIKGTRMYRRSKRHDFVKDFIPPSMSEFHYSFDQTLGLFRVATSPATFSTLPDGKIVRGLKGVPDQGPVLLVGYHMLFGTELSAILEEFLKEKNVMVHGITHPQMFTKKTESPLQETSSFDFFKVFGAVPATASNFFKLLSSKSYILLYPGGVREALHRKGEKYKLFWPDEPEFVRMAIRFGAKIVPFGVVGEDDLIELFLDYNDLMKIPHMKNMIRKENENAAKVRNGIQEGEVANQDFFVPGFYPKVPGRIYVLFGKPFETKGREDLIKDKDSAKEFYLQIKSEVERSMAYLIKKREEDPYRNLFERLLYRVVSAPVQQIPTFDP</sequence>
<dbReference type="PANTHER" id="PTHR22753">
    <property type="entry name" value="TRANSMEMBRANE PROTEIN 68"/>
    <property type="match status" value="1"/>
</dbReference>
<dbReference type="GO" id="GO:0016787">
    <property type="term" value="F:hydrolase activity"/>
    <property type="evidence" value="ECO:0007669"/>
    <property type="project" value="UniProtKB-ARBA"/>
</dbReference>
<evidence type="ECO:0000256" key="3">
    <source>
        <dbReference type="ARBA" id="ARBA00023315"/>
    </source>
</evidence>
<dbReference type="Pfam" id="PF03982">
    <property type="entry name" value="DAGAT"/>
    <property type="match status" value="1"/>
</dbReference>
<evidence type="ECO:0000313" key="6">
    <source>
        <dbReference type="Proteomes" id="UP001634393"/>
    </source>
</evidence>
<dbReference type="InterPro" id="IPR000073">
    <property type="entry name" value="AB_hydrolase_1"/>
</dbReference>
<dbReference type="Proteomes" id="UP001634393">
    <property type="component" value="Unassembled WGS sequence"/>
</dbReference>
<evidence type="ECO:0000259" key="4">
    <source>
        <dbReference type="Pfam" id="PF00561"/>
    </source>
</evidence>
<evidence type="ECO:0000256" key="2">
    <source>
        <dbReference type="ARBA" id="ARBA00022679"/>
    </source>
</evidence>
<organism evidence="5 6">
    <name type="scientific">Penstemon smallii</name>
    <dbReference type="NCBI Taxonomy" id="265156"/>
    <lineage>
        <taxon>Eukaryota</taxon>
        <taxon>Viridiplantae</taxon>
        <taxon>Streptophyta</taxon>
        <taxon>Embryophyta</taxon>
        <taxon>Tracheophyta</taxon>
        <taxon>Spermatophyta</taxon>
        <taxon>Magnoliopsida</taxon>
        <taxon>eudicotyledons</taxon>
        <taxon>Gunneridae</taxon>
        <taxon>Pentapetalae</taxon>
        <taxon>asterids</taxon>
        <taxon>lamiids</taxon>
        <taxon>Lamiales</taxon>
        <taxon>Plantaginaceae</taxon>
        <taxon>Cheloneae</taxon>
        <taxon>Penstemon</taxon>
    </lineage>
</organism>
<keyword evidence="2" id="KW-0808">Transferase</keyword>
<comment type="caution">
    <text evidence="5">The sequence shown here is derived from an EMBL/GenBank/DDBJ whole genome shotgun (WGS) entry which is preliminary data.</text>
</comment>
<evidence type="ECO:0000313" key="5">
    <source>
        <dbReference type="EMBL" id="KAL3844494.1"/>
    </source>
</evidence>
<dbReference type="GO" id="GO:0019432">
    <property type="term" value="P:triglyceride biosynthetic process"/>
    <property type="evidence" value="ECO:0007669"/>
    <property type="project" value="UniProtKB-ARBA"/>
</dbReference>
<dbReference type="PANTHER" id="PTHR22753:SF14">
    <property type="entry name" value="MONOACYLGLYCEROL_DIACYLGLYCEROL O-ACYLTRANSFERASE"/>
    <property type="match status" value="1"/>
</dbReference>